<feature type="transmembrane region" description="Helical" evidence="1">
    <location>
        <begin position="15"/>
        <end position="35"/>
    </location>
</feature>
<organism evidence="2 3">
    <name type="scientific">Chryseobacterium lathyri</name>
    <dbReference type="NCBI Taxonomy" id="395933"/>
    <lineage>
        <taxon>Bacteria</taxon>
        <taxon>Pseudomonadati</taxon>
        <taxon>Bacteroidota</taxon>
        <taxon>Flavobacteriia</taxon>
        <taxon>Flavobacteriales</taxon>
        <taxon>Weeksellaceae</taxon>
        <taxon>Chryseobacterium group</taxon>
        <taxon>Chryseobacterium</taxon>
    </lineage>
</organism>
<evidence type="ECO:0000313" key="3">
    <source>
        <dbReference type="Proteomes" id="UP000321150"/>
    </source>
</evidence>
<name>A0A511Y598_9FLAO</name>
<keyword evidence="1" id="KW-0812">Transmembrane</keyword>
<dbReference type="AlphaFoldDB" id="A0A511Y598"/>
<keyword evidence="1" id="KW-0472">Membrane</keyword>
<sequence length="80" mass="9248">MSEKLPELKNALPAVNAKIFKVVIILFLLVICYNIEPIFSDRTLTVDVSVCFSNKCRCRFIVLIPEVKLSVFKAENWETW</sequence>
<keyword evidence="1" id="KW-1133">Transmembrane helix</keyword>
<gene>
    <name evidence="2" type="ORF">CLA01_04440</name>
</gene>
<accession>A0A511Y598</accession>
<proteinExistence type="predicted"/>
<evidence type="ECO:0000256" key="1">
    <source>
        <dbReference type="SAM" id="Phobius"/>
    </source>
</evidence>
<reference evidence="2 3" key="1">
    <citation type="submission" date="2019-07" db="EMBL/GenBank/DDBJ databases">
        <title>Whole genome shotgun sequence of Chryseobacterium lathyri NBRC 105250.</title>
        <authorList>
            <person name="Hosoyama A."/>
            <person name="Uohara A."/>
            <person name="Ohji S."/>
            <person name="Ichikawa N."/>
        </authorList>
    </citation>
    <scope>NUCLEOTIDE SEQUENCE [LARGE SCALE GENOMIC DNA]</scope>
    <source>
        <strain evidence="2 3">NBRC 105250</strain>
    </source>
</reference>
<protein>
    <submittedName>
        <fullName evidence="2">Uncharacterized protein</fullName>
    </submittedName>
</protein>
<evidence type="ECO:0000313" key="2">
    <source>
        <dbReference type="EMBL" id="GEN70372.1"/>
    </source>
</evidence>
<comment type="caution">
    <text evidence="2">The sequence shown here is derived from an EMBL/GenBank/DDBJ whole genome shotgun (WGS) entry which is preliminary data.</text>
</comment>
<dbReference type="Proteomes" id="UP000321150">
    <property type="component" value="Unassembled WGS sequence"/>
</dbReference>
<dbReference type="EMBL" id="BJYI01000001">
    <property type="protein sequence ID" value="GEN70372.1"/>
    <property type="molecule type" value="Genomic_DNA"/>
</dbReference>